<reference evidence="1" key="1">
    <citation type="submission" date="2019-08" db="EMBL/GenBank/DDBJ databases">
        <authorList>
            <person name="Kucharzyk K."/>
            <person name="Murdoch R.W."/>
            <person name="Higgins S."/>
            <person name="Loffler F."/>
        </authorList>
    </citation>
    <scope>NUCLEOTIDE SEQUENCE</scope>
</reference>
<comment type="caution">
    <text evidence="1">The sequence shown here is derived from an EMBL/GenBank/DDBJ whole genome shotgun (WGS) entry which is preliminary data.</text>
</comment>
<sequence length="201" mass="22881">MGDYFDASWNFTQDKTSQKPGMNGAYALQLTNKTNYSIRMDTHKFSIVAYGGQENEIEYSISKKYSARIDNVTINPNESFTIENLFIDVGDQLLLYHKIKYDEVSLWENNLDTYLIPVTGTPTGSETQLSALSEDELRVYAKAYVDNWNGYDNTIKEEYWDVIDGIEVKYYVFHDGPTQHIVGVYVNPDTGVVTGDYGGIQ</sequence>
<protein>
    <submittedName>
        <fullName evidence="1">Uncharacterized protein</fullName>
    </submittedName>
</protein>
<organism evidence="1">
    <name type="scientific">bioreactor metagenome</name>
    <dbReference type="NCBI Taxonomy" id="1076179"/>
    <lineage>
        <taxon>unclassified sequences</taxon>
        <taxon>metagenomes</taxon>
        <taxon>ecological metagenomes</taxon>
    </lineage>
</organism>
<dbReference type="EMBL" id="VSSQ01032787">
    <property type="protein sequence ID" value="MPM84174.1"/>
    <property type="molecule type" value="Genomic_DNA"/>
</dbReference>
<name>A0A645D4C1_9ZZZZ</name>
<dbReference type="AlphaFoldDB" id="A0A645D4C1"/>
<gene>
    <name evidence="1" type="ORF">SDC9_131245</name>
</gene>
<accession>A0A645D4C1</accession>
<evidence type="ECO:0000313" key="1">
    <source>
        <dbReference type="EMBL" id="MPM84174.1"/>
    </source>
</evidence>
<proteinExistence type="predicted"/>